<name>W0DV43_9GAMM</name>
<dbReference type="STRING" id="717772.THIAE_06250"/>
<dbReference type="AlphaFoldDB" id="W0DV43"/>
<dbReference type="HOGENOM" id="CLU_2468038_0_0_6"/>
<organism evidence="1 2">
    <name type="scientific">Thiomicrospira aerophila AL3</name>
    <dbReference type="NCBI Taxonomy" id="717772"/>
    <lineage>
        <taxon>Bacteria</taxon>
        <taxon>Pseudomonadati</taxon>
        <taxon>Pseudomonadota</taxon>
        <taxon>Gammaproteobacteria</taxon>
        <taxon>Thiotrichales</taxon>
        <taxon>Piscirickettsiaceae</taxon>
        <taxon>Thiomicrospira</taxon>
    </lineage>
</organism>
<protein>
    <submittedName>
        <fullName evidence="1">Uncharacterized protein</fullName>
    </submittedName>
</protein>
<sequence>MKKSEKLMIQAIRREKVKALWHEGKTCSEIAKLIDSNMPTIMRDCRAMDLPTSKEERASVQLLQNIEPDPEADLWHWATYRKPLNRLV</sequence>
<evidence type="ECO:0000313" key="2">
    <source>
        <dbReference type="Proteomes" id="UP000005380"/>
    </source>
</evidence>
<proteinExistence type="predicted"/>
<evidence type="ECO:0000313" key="1">
    <source>
        <dbReference type="EMBL" id="AHF02307.1"/>
    </source>
</evidence>
<gene>
    <name evidence="1" type="ORF">THIAE_06250</name>
</gene>
<dbReference type="EMBL" id="CP007030">
    <property type="protein sequence ID" value="AHF02307.1"/>
    <property type="molecule type" value="Genomic_DNA"/>
</dbReference>
<dbReference type="RefSeq" id="WP_006459404.1">
    <property type="nucleotide sequence ID" value="NZ_CP007030.1"/>
</dbReference>
<dbReference type="KEGG" id="tao:THIAE_06250"/>
<dbReference type="Proteomes" id="UP000005380">
    <property type="component" value="Chromosome"/>
</dbReference>
<keyword evidence="2" id="KW-1185">Reference proteome</keyword>
<reference evidence="1 2" key="1">
    <citation type="submission" date="2013-12" db="EMBL/GenBank/DDBJ databases">
        <authorList>
            <consortium name="DOE Joint Genome Institute"/>
            <person name="Kappler U."/>
            <person name="Huntemann M."/>
            <person name="Han J."/>
            <person name="Chen A."/>
            <person name="Kyrpides N."/>
            <person name="Mavromatis K."/>
            <person name="Markowitz V."/>
            <person name="Palaniappan K."/>
            <person name="Ivanova N."/>
            <person name="Schaumberg A."/>
            <person name="Pati A."/>
            <person name="Liolios K."/>
            <person name="Nordberg H.P."/>
            <person name="Cantor M.N."/>
            <person name="Hua S.X."/>
            <person name="Woyke T."/>
        </authorList>
    </citation>
    <scope>NUCLEOTIDE SEQUENCE [LARGE SCALE GENOMIC DNA]</scope>
    <source>
        <strain evidence="2">AL2</strain>
    </source>
</reference>
<dbReference type="InParanoid" id="W0DV43"/>
<accession>W0DV43</accession>